<sequence length="124" mass="15307">MTEIRYKKLQEVLKNEHEILLQDLHRVYADYLNSKAALLYRNLEFYDSIIYTILENNQDPIRLKFYVRDIVELLKETEDTAYVKIESIFQHQANNNQYYIFFWFSWFQTTNKLDPILKYLFYDI</sequence>
<evidence type="ECO:0000313" key="2">
    <source>
        <dbReference type="Proteomes" id="UP000789920"/>
    </source>
</evidence>
<keyword evidence="2" id="KW-1185">Reference proteome</keyword>
<dbReference type="EMBL" id="CAJVQC010009004">
    <property type="protein sequence ID" value="CAG8599120.1"/>
    <property type="molecule type" value="Genomic_DNA"/>
</dbReference>
<proteinExistence type="predicted"/>
<organism evidence="1 2">
    <name type="scientific">Racocetra persica</name>
    <dbReference type="NCBI Taxonomy" id="160502"/>
    <lineage>
        <taxon>Eukaryota</taxon>
        <taxon>Fungi</taxon>
        <taxon>Fungi incertae sedis</taxon>
        <taxon>Mucoromycota</taxon>
        <taxon>Glomeromycotina</taxon>
        <taxon>Glomeromycetes</taxon>
        <taxon>Diversisporales</taxon>
        <taxon>Gigasporaceae</taxon>
        <taxon>Racocetra</taxon>
    </lineage>
</organism>
<name>A0ACA9MUB4_9GLOM</name>
<evidence type="ECO:0000313" key="1">
    <source>
        <dbReference type="EMBL" id="CAG8599120.1"/>
    </source>
</evidence>
<dbReference type="Proteomes" id="UP000789920">
    <property type="component" value="Unassembled WGS sequence"/>
</dbReference>
<comment type="caution">
    <text evidence="1">The sequence shown here is derived from an EMBL/GenBank/DDBJ whole genome shotgun (WGS) entry which is preliminary data.</text>
</comment>
<reference evidence="1" key="1">
    <citation type="submission" date="2021-06" db="EMBL/GenBank/DDBJ databases">
        <authorList>
            <person name="Kallberg Y."/>
            <person name="Tangrot J."/>
            <person name="Rosling A."/>
        </authorList>
    </citation>
    <scope>NUCLEOTIDE SEQUENCE</scope>
    <source>
        <strain evidence="1">MA461A</strain>
    </source>
</reference>
<protein>
    <submittedName>
        <fullName evidence="1">4995_t:CDS:1</fullName>
    </submittedName>
</protein>
<accession>A0ACA9MUB4</accession>
<gene>
    <name evidence="1" type="ORF">RPERSI_LOCUS5843</name>
</gene>